<feature type="compositionally biased region" description="Low complexity" evidence="1">
    <location>
        <begin position="21"/>
        <end position="44"/>
    </location>
</feature>
<evidence type="ECO:0000313" key="3">
    <source>
        <dbReference type="Proteomes" id="UP000284706"/>
    </source>
</evidence>
<feature type="compositionally biased region" description="Acidic residues" evidence="1">
    <location>
        <begin position="62"/>
        <end position="74"/>
    </location>
</feature>
<evidence type="ECO:0000256" key="1">
    <source>
        <dbReference type="SAM" id="MobiDB-lite"/>
    </source>
</evidence>
<dbReference type="EMBL" id="NHYE01000742">
    <property type="protein sequence ID" value="PPR03358.1"/>
    <property type="molecule type" value="Genomic_DNA"/>
</dbReference>
<dbReference type="AlphaFoldDB" id="A0A409YK31"/>
<accession>A0A409YK31</accession>
<reference evidence="2 3" key="1">
    <citation type="journal article" date="2018" name="Evol. Lett.">
        <title>Horizontal gene cluster transfer increased hallucinogenic mushroom diversity.</title>
        <authorList>
            <person name="Reynolds H.T."/>
            <person name="Vijayakumar V."/>
            <person name="Gluck-Thaler E."/>
            <person name="Korotkin H.B."/>
            <person name="Matheny P.B."/>
            <person name="Slot J.C."/>
        </authorList>
    </citation>
    <scope>NUCLEOTIDE SEQUENCE [LARGE SCALE GENOMIC DNA]</scope>
    <source>
        <strain evidence="2 3">SRW20</strain>
    </source>
</reference>
<organism evidence="2 3">
    <name type="scientific">Gymnopilus dilepis</name>
    <dbReference type="NCBI Taxonomy" id="231916"/>
    <lineage>
        <taxon>Eukaryota</taxon>
        <taxon>Fungi</taxon>
        <taxon>Dikarya</taxon>
        <taxon>Basidiomycota</taxon>
        <taxon>Agaricomycotina</taxon>
        <taxon>Agaricomycetes</taxon>
        <taxon>Agaricomycetidae</taxon>
        <taxon>Agaricales</taxon>
        <taxon>Agaricineae</taxon>
        <taxon>Hymenogastraceae</taxon>
        <taxon>Gymnopilus</taxon>
    </lineage>
</organism>
<keyword evidence="3" id="KW-1185">Reference proteome</keyword>
<dbReference type="InParanoid" id="A0A409YK31"/>
<feature type="compositionally biased region" description="Polar residues" evidence="1">
    <location>
        <begin position="48"/>
        <end position="61"/>
    </location>
</feature>
<proteinExistence type="predicted"/>
<protein>
    <submittedName>
        <fullName evidence="2">Uncharacterized protein</fullName>
    </submittedName>
</protein>
<feature type="region of interest" description="Disordered" evidence="1">
    <location>
        <begin position="19"/>
        <end position="74"/>
    </location>
</feature>
<name>A0A409YK31_9AGAR</name>
<dbReference type="Proteomes" id="UP000284706">
    <property type="component" value="Unassembled WGS sequence"/>
</dbReference>
<sequence>MYWVPEGYDPEVERILRARQGASGAVSGGTSASASAPGPGSGSVHSYPPSTEPTLRGQSMQEPEEEQEAFDDGLTDAEFEAAERATRDGRLDMKTRADAAMLMIFGKRGH</sequence>
<evidence type="ECO:0000313" key="2">
    <source>
        <dbReference type="EMBL" id="PPR03358.1"/>
    </source>
</evidence>
<comment type="caution">
    <text evidence="2">The sequence shown here is derived from an EMBL/GenBank/DDBJ whole genome shotgun (WGS) entry which is preliminary data.</text>
</comment>
<gene>
    <name evidence="2" type="ORF">CVT26_007792</name>
</gene>